<evidence type="ECO:0008006" key="4">
    <source>
        <dbReference type="Google" id="ProtNLM"/>
    </source>
</evidence>
<name>A0ABP0X436_9BRYO</name>
<keyword evidence="3" id="KW-1185">Reference proteome</keyword>
<dbReference type="EMBL" id="OZ020100">
    <property type="protein sequence ID" value="CAK9273863.1"/>
    <property type="molecule type" value="Genomic_DNA"/>
</dbReference>
<evidence type="ECO:0000313" key="2">
    <source>
        <dbReference type="EMBL" id="CAK9273863.1"/>
    </source>
</evidence>
<dbReference type="InterPro" id="IPR012866">
    <property type="entry name" value="DUF1644"/>
</dbReference>
<feature type="compositionally biased region" description="Polar residues" evidence="1">
    <location>
        <begin position="7"/>
        <end position="18"/>
    </location>
</feature>
<sequence>MPKDPSSRSLLSPKSQGVLSKPYSSYGRGVPSSLKFVEDNEWKAEWEEATCPICMEHPHNAVLLICTSHDNGCHPYMCDTSYRHSNCLDQYRKAHDSSYKTQGRTLSGASSFSTHEEVPRDVGRTWEIGAGNEVLEEEQVDGEMSAIPLGLAMRGVEARGSEFMSRGFVMEIDLARDGADGSVSLELSQGAASGAEVDMGDLLCPLCRGKVEGWKVVDAARQHLNRKIRNCAQEACGFSGPYEELRKHARGIHPSARPSDVDPARQKDWLRLERQRDLGDVLSTILSAMPGATVLGDYVVDGGNEDHEDEEDGSDFTGDEGNWWTVFLLCQVFGPASMVGARGLPSWVRGRYRHSGTSLMRGPLWGENLQGNSGSGGWNSGLGVSANVDGGAGLTSRRQRSRQQGRGSVL</sequence>
<protein>
    <recommendedName>
        <fullName evidence="4">Zinc finger, RING/FYVE/PHD-type</fullName>
    </recommendedName>
</protein>
<accession>A0ABP0X436</accession>
<organism evidence="2 3">
    <name type="scientific">Sphagnum jensenii</name>
    <dbReference type="NCBI Taxonomy" id="128206"/>
    <lineage>
        <taxon>Eukaryota</taxon>
        <taxon>Viridiplantae</taxon>
        <taxon>Streptophyta</taxon>
        <taxon>Embryophyta</taxon>
        <taxon>Bryophyta</taxon>
        <taxon>Sphagnophytina</taxon>
        <taxon>Sphagnopsida</taxon>
        <taxon>Sphagnales</taxon>
        <taxon>Sphagnaceae</taxon>
        <taxon>Sphagnum</taxon>
    </lineage>
</organism>
<proteinExistence type="predicted"/>
<evidence type="ECO:0000313" key="3">
    <source>
        <dbReference type="Proteomes" id="UP001497444"/>
    </source>
</evidence>
<evidence type="ECO:0000256" key="1">
    <source>
        <dbReference type="SAM" id="MobiDB-lite"/>
    </source>
</evidence>
<dbReference type="PANTHER" id="PTHR31197">
    <property type="entry name" value="OS01G0612600 PROTEIN"/>
    <property type="match status" value="1"/>
</dbReference>
<reference evidence="2" key="1">
    <citation type="submission" date="2024-02" db="EMBL/GenBank/DDBJ databases">
        <authorList>
            <consortium name="ELIXIR-Norway"/>
            <consortium name="Elixir Norway"/>
        </authorList>
    </citation>
    <scope>NUCLEOTIDE SEQUENCE</scope>
</reference>
<feature type="region of interest" description="Disordered" evidence="1">
    <location>
        <begin position="389"/>
        <end position="410"/>
    </location>
</feature>
<dbReference type="Proteomes" id="UP001497444">
    <property type="component" value="Chromosome 5"/>
</dbReference>
<dbReference type="Pfam" id="PF07800">
    <property type="entry name" value="DUF1644"/>
    <property type="match status" value="1"/>
</dbReference>
<feature type="region of interest" description="Disordered" evidence="1">
    <location>
        <begin position="1"/>
        <end position="22"/>
    </location>
</feature>
<gene>
    <name evidence="2" type="ORF">CSSPJE1EN1_LOCUS19341</name>
</gene>
<dbReference type="PANTHER" id="PTHR31197:SF5">
    <property type="entry name" value="OS01G0612600 PROTEIN"/>
    <property type="match status" value="1"/>
</dbReference>